<proteinExistence type="predicted"/>
<evidence type="ECO:0000313" key="2">
    <source>
        <dbReference type="Proteomes" id="UP000294847"/>
    </source>
</evidence>
<name>A0A4P7MYF7_PYROR</name>
<dbReference type="Proteomes" id="UP000294847">
    <property type="component" value="Chromosome 1"/>
</dbReference>
<dbReference type="SUPFAM" id="SSF51197">
    <property type="entry name" value="Clavaminate synthase-like"/>
    <property type="match status" value="1"/>
</dbReference>
<dbReference type="AlphaFoldDB" id="A0A4P7MYF7"/>
<evidence type="ECO:0000313" key="1">
    <source>
        <dbReference type="EMBL" id="QBZ53296.1"/>
    </source>
</evidence>
<gene>
    <name evidence="1" type="ORF">PoMZ_08971</name>
</gene>
<reference evidence="1 2" key="1">
    <citation type="journal article" date="2019" name="Mol. Biol. Evol.">
        <title>Blast fungal genomes show frequent chromosomal changes, gene gains and losses, and effector gene turnover.</title>
        <authorList>
            <person name="Gomez Luciano L.B."/>
            <person name="Jason Tsai I."/>
            <person name="Chuma I."/>
            <person name="Tosa Y."/>
            <person name="Chen Y.H."/>
            <person name="Li J.Y."/>
            <person name="Li M.Y."/>
            <person name="Jade Lu M.Y."/>
            <person name="Nakayashiki H."/>
            <person name="Li W.H."/>
        </authorList>
    </citation>
    <scope>NUCLEOTIDE SEQUENCE [LARGE SCALE GENOMIC DNA]</scope>
    <source>
        <strain evidence="1">MZ5-1-6</strain>
    </source>
</reference>
<protein>
    <recommendedName>
        <fullName evidence="3">JmjC domain-containing protein</fullName>
    </recommendedName>
</protein>
<dbReference type="EMBL" id="CP034204">
    <property type="protein sequence ID" value="QBZ53296.1"/>
    <property type="molecule type" value="Genomic_DNA"/>
</dbReference>
<organism evidence="1 2">
    <name type="scientific">Pyricularia oryzae</name>
    <name type="common">Rice blast fungus</name>
    <name type="synonym">Magnaporthe oryzae</name>
    <dbReference type="NCBI Taxonomy" id="318829"/>
    <lineage>
        <taxon>Eukaryota</taxon>
        <taxon>Fungi</taxon>
        <taxon>Dikarya</taxon>
        <taxon>Ascomycota</taxon>
        <taxon>Pezizomycotina</taxon>
        <taxon>Sordariomycetes</taxon>
        <taxon>Sordariomycetidae</taxon>
        <taxon>Magnaporthales</taxon>
        <taxon>Pyriculariaceae</taxon>
        <taxon>Pyricularia</taxon>
    </lineage>
</organism>
<evidence type="ECO:0008006" key="3">
    <source>
        <dbReference type="Google" id="ProtNLM"/>
    </source>
</evidence>
<sequence>MALLASSWDTHIPRLIHSGAHIVFPQIESLTPPYDSVKKELVAAARRGTGNKNAIPMAAFRLAPGVDYSERLDVRDGGAREIVDALSHCCEAPAADKPRTVFVDAILPGSDVRMPDFLSNEHVFGGACKPDMTPRLVIGPSSGFTDVHIDNGTHVLALMAAGVSKLWGIWPGTKENAETLSKLKCEAISEAQAKGAKNPDFVLHKAVQELQDGIWFLTRPMDLLYLRPGTLHVVYTLAGGILVGCNFVSADDVQATARAVDMGWAEKAILGSMRDKHNELGYFMQALELCFQRELQDNGRTPVYRVTAEHARAELCSRAYHLQRVMGIPGFSKSNAVLLCSNEDNSTEGRILRQKKMVCKKCGKPWGEHQEIV</sequence>
<accession>A0A4P7MYF7</accession>
<dbReference type="Gene3D" id="2.60.120.650">
    <property type="entry name" value="Cupin"/>
    <property type="match status" value="1"/>
</dbReference>